<dbReference type="PANTHER" id="PTHR43731:SF26">
    <property type="entry name" value="RHOMBOID-LIKE PROTEIN 10, CHLOROPLASTIC"/>
    <property type="match status" value="1"/>
</dbReference>
<organism evidence="7 8">
    <name type="scientific">Pyruvatibacter mobilis</name>
    <dbReference type="NCBI Taxonomy" id="1712261"/>
    <lineage>
        <taxon>Bacteria</taxon>
        <taxon>Pseudomonadati</taxon>
        <taxon>Pseudomonadota</taxon>
        <taxon>Alphaproteobacteria</taxon>
        <taxon>Hyphomicrobiales</taxon>
        <taxon>Parvibaculaceae</taxon>
        <taxon>Pyruvatibacter</taxon>
    </lineage>
</organism>
<protein>
    <submittedName>
        <fullName evidence="7">Rhomboid family intramembrane serine protease</fullName>
    </submittedName>
</protein>
<keyword evidence="4 5" id="KW-0472">Membrane</keyword>
<dbReference type="GO" id="GO:0006508">
    <property type="term" value="P:proteolysis"/>
    <property type="evidence" value="ECO:0007669"/>
    <property type="project" value="UniProtKB-KW"/>
</dbReference>
<keyword evidence="7" id="KW-0645">Protease</keyword>
<feature type="transmembrane region" description="Helical" evidence="5">
    <location>
        <begin position="194"/>
        <end position="213"/>
    </location>
</feature>
<dbReference type="SUPFAM" id="SSF144091">
    <property type="entry name" value="Rhomboid-like"/>
    <property type="match status" value="1"/>
</dbReference>
<dbReference type="GO" id="GO:0004252">
    <property type="term" value="F:serine-type endopeptidase activity"/>
    <property type="evidence" value="ECO:0007669"/>
    <property type="project" value="InterPro"/>
</dbReference>
<evidence type="ECO:0000256" key="4">
    <source>
        <dbReference type="ARBA" id="ARBA00023136"/>
    </source>
</evidence>
<evidence type="ECO:0000313" key="7">
    <source>
        <dbReference type="EMBL" id="NBG94455.1"/>
    </source>
</evidence>
<proteinExistence type="predicted"/>
<comment type="caution">
    <text evidence="7">The sequence shown here is derived from an EMBL/GenBank/DDBJ whole genome shotgun (WGS) entry which is preliminary data.</text>
</comment>
<evidence type="ECO:0000313" key="8">
    <source>
        <dbReference type="Proteomes" id="UP000470384"/>
    </source>
</evidence>
<dbReference type="InterPro" id="IPR050925">
    <property type="entry name" value="Rhomboid_protease_S54"/>
</dbReference>
<dbReference type="Proteomes" id="UP000470384">
    <property type="component" value="Unassembled WGS sequence"/>
</dbReference>
<keyword evidence="8" id="KW-1185">Reference proteome</keyword>
<name>A0A845Q7A4_9HYPH</name>
<dbReference type="InterPro" id="IPR022764">
    <property type="entry name" value="Peptidase_S54_rhomboid_dom"/>
</dbReference>
<dbReference type="EMBL" id="WXYQ01000001">
    <property type="protein sequence ID" value="NBG94455.1"/>
    <property type="molecule type" value="Genomic_DNA"/>
</dbReference>
<feature type="domain" description="Peptidase S54 rhomboid" evidence="6">
    <location>
        <begin position="71"/>
        <end position="213"/>
    </location>
</feature>
<dbReference type="AlphaFoldDB" id="A0A845Q7A4"/>
<dbReference type="InterPro" id="IPR035952">
    <property type="entry name" value="Rhomboid-like_sf"/>
</dbReference>
<evidence type="ECO:0000256" key="1">
    <source>
        <dbReference type="ARBA" id="ARBA00004141"/>
    </source>
</evidence>
<evidence type="ECO:0000256" key="3">
    <source>
        <dbReference type="ARBA" id="ARBA00022989"/>
    </source>
</evidence>
<dbReference type="Pfam" id="PF01694">
    <property type="entry name" value="Rhomboid"/>
    <property type="match status" value="1"/>
</dbReference>
<feature type="transmembrane region" description="Helical" evidence="5">
    <location>
        <begin position="72"/>
        <end position="96"/>
    </location>
</feature>
<keyword evidence="7" id="KW-0378">Hydrolase</keyword>
<feature type="transmembrane region" description="Helical" evidence="5">
    <location>
        <begin position="16"/>
        <end position="36"/>
    </location>
</feature>
<evidence type="ECO:0000256" key="2">
    <source>
        <dbReference type="ARBA" id="ARBA00022692"/>
    </source>
</evidence>
<accession>A0A845Q7A4</accession>
<sequence>MFIPIHDDNPLKVISFQRVTVGLIIANVLTFLWQTSLAPGEMIAADQAFGVVPAALVGGLPDFGAFPEELALLTYMFLHADVWHLAGNMLFLWVLGDNVEDDLGHLRYLAFYLLCGVAAALLFSVLKPDSTVPLIGASGATSGLVAAYLMLHPRVRMWAVFVMRIPLYVPAWGVLGGWVAFQVVMVVADPGSPTAWWGHIGGFLAGLVLTPLLKRPGVPLFGRAPIRRMQDPAPR</sequence>
<dbReference type="RefSeq" id="WP_160586548.1">
    <property type="nucleotide sequence ID" value="NZ_BMHN01000001.1"/>
</dbReference>
<keyword evidence="2 5" id="KW-0812">Transmembrane</keyword>
<evidence type="ECO:0000256" key="5">
    <source>
        <dbReference type="SAM" id="Phobius"/>
    </source>
</evidence>
<gene>
    <name evidence="7" type="ORF">GTQ45_01755</name>
</gene>
<comment type="subcellular location">
    <subcellularLocation>
        <location evidence="1">Membrane</location>
        <topology evidence="1">Multi-pass membrane protein</topology>
    </subcellularLocation>
</comment>
<dbReference type="GeneID" id="300653434"/>
<feature type="transmembrane region" description="Helical" evidence="5">
    <location>
        <begin position="108"/>
        <end position="126"/>
    </location>
</feature>
<dbReference type="OrthoDB" id="9813074at2"/>
<dbReference type="PANTHER" id="PTHR43731">
    <property type="entry name" value="RHOMBOID PROTEASE"/>
    <property type="match status" value="1"/>
</dbReference>
<dbReference type="GO" id="GO:0016020">
    <property type="term" value="C:membrane"/>
    <property type="evidence" value="ECO:0007669"/>
    <property type="project" value="UniProtKB-SubCell"/>
</dbReference>
<dbReference type="Gene3D" id="1.20.1540.10">
    <property type="entry name" value="Rhomboid-like"/>
    <property type="match status" value="1"/>
</dbReference>
<keyword evidence="3 5" id="KW-1133">Transmembrane helix</keyword>
<feature type="transmembrane region" description="Helical" evidence="5">
    <location>
        <begin position="132"/>
        <end position="151"/>
    </location>
</feature>
<reference evidence="7 8" key="1">
    <citation type="journal article" date="2016" name="Int. J. Syst. Evol. Microbiol.">
        <title>Pyruvatibacter mobilis gen. nov., sp. nov., a marine bacterium from the culture broth of Picochlorum sp. 122.</title>
        <authorList>
            <person name="Wang G."/>
            <person name="Tang M."/>
            <person name="Wu H."/>
            <person name="Dai S."/>
            <person name="Li T."/>
            <person name="Chen C."/>
            <person name="He H."/>
            <person name="Fan J."/>
            <person name="Xiang W."/>
            <person name="Li X."/>
        </authorList>
    </citation>
    <scope>NUCLEOTIDE SEQUENCE [LARGE SCALE GENOMIC DNA]</scope>
    <source>
        <strain evidence="7 8">GYP-11</strain>
    </source>
</reference>
<evidence type="ECO:0000259" key="6">
    <source>
        <dbReference type="Pfam" id="PF01694"/>
    </source>
</evidence>
<feature type="transmembrane region" description="Helical" evidence="5">
    <location>
        <begin position="167"/>
        <end position="188"/>
    </location>
</feature>